<dbReference type="GO" id="GO:0004866">
    <property type="term" value="F:endopeptidase inhibitor activity"/>
    <property type="evidence" value="ECO:0007669"/>
    <property type="project" value="InterPro"/>
</dbReference>
<dbReference type="InterPro" id="IPR002160">
    <property type="entry name" value="Prot_inh_Kunz-lg"/>
</dbReference>
<feature type="signal peptide" evidence="1">
    <location>
        <begin position="1"/>
        <end position="22"/>
    </location>
</feature>
<dbReference type="PANTHER" id="PTHR33107">
    <property type="entry name" value="KUNITZ TRYPSIN INHIBITOR 2"/>
    <property type="match status" value="1"/>
</dbReference>
<feature type="chain" id="PRO_5002996427" evidence="1">
    <location>
        <begin position="23"/>
        <end position="226"/>
    </location>
</feature>
<protein>
    <submittedName>
        <fullName evidence="2">Kunitz-type trypsin protease inhibitor 1</fullName>
    </submittedName>
</protein>
<dbReference type="EMBL" id="GQ856586">
    <property type="protein sequence ID" value="ACV83939.1"/>
    <property type="molecule type" value="mRNA"/>
</dbReference>
<dbReference type="SUPFAM" id="SSF50386">
    <property type="entry name" value="STI-like"/>
    <property type="match status" value="1"/>
</dbReference>
<dbReference type="InterPro" id="IPR011065">
    <property type="entry name" value="Kunitz_inhibitor_STI-like_sf"/>
</dbReference>
<dbReference type="MEROPS" id="I03.028"/>
<gene>
    <name evidence="2" type="primary">TPI1</name>
</gene>
<keyword evidence="1" id="KW-0732">Signal</keyword>
<name>C9EIV3_ISATI</name>
<dbReference type="PANTHER" id="PTHR33107:SF89">
    <property type="entry name" value="KUNITZ TRYPSIN INHIBITOR 2"/>
    <property type="match status" value="1"/>
</dbReference>
<evidence type="ECO:0000313" key="2">
    <source>
        <dbReference type="EMBL" id="ACV83939.1"/>
    </source>
</evidence>
<evidence type="ECO:0000256" key="1">
    <source>
        <dbReference type="SAM" id="SignalP"/>
    </source>
</evidence>
<dbReference type="SMART" id="SM00452">
    <property type="entry name" value="STI"/>
    <property type="match status" value="1"/>
</dbReference>
<proteinExistence type="evidence at transcript level"/>
<dbReference type="CDD" id="cd23360">
    <property type="entry name" value="beta-trefoil_STI_WSCP_II"/>
    <property type="match status" value="1"/>
</dbReference>
<sequence length="226" mass="24648">MMPSFPSVSFLMTLMLAAAVCAQEKQVVREVVKDTAGNAVQTYEQYFIQPVKSNGGGLIPLPVKVPLCPLGINQVLRRDVPGLPVSFGNPYRPSVVHNVYTTEFVNIELKPSSDNDWPVCKGFSNLWTVDGHSSASDEPPILVGGKPGHSYFKIERDEHFVGGNVYKLSTIFDGIIGTVQGPLLGLPQLVLTNDTAKTLLVKFIKVENATTTSRAGKLALRMFPLY</sequence>
<dbReference type="Gene3D" id="2.80.10.50">
    <property type="match status" value="1"/>
</dbReference>
<dbReference type="AlphaFoldDB" id="C9EIV3"/>
<reference evidence="2" key="1">
    <citation type="submission" date="2009-08" db="EMBL/GenBank/DDBJ databases">
        <title>Isolation and structural characterization of a glycation protein from dried Isatis indigotica root.</title>
        <authorList>
            <person name="Zhou J."/>
            <person name="Gao G."/>
            <person name="Lu H."/>
        </authorList>
    </citation>
    <scope>NUCLEOTIDE SEQUENCE</scope>
</reference>
<accession>C9EIV3</accession>
<organism evidence="2">
    <name type="scientific">Isatis tinctoria</name>
    <name type="common">Dyer's woad</name>
    <name type="synonym">Isatis indigotica</name>
    <dbReference type="NCBI Taxonomy" id="161756"/>
    <lineage>
        <taxon>Eukaryota</taxon>
        <taxon>Viridiplantae</taxon>
        <taxon>Streptophyta</taxon>
        <taxon>Embryophyta</taxon>
        <taxon>Tracheophyta</taxon>
        <taxon>Spermatophyta</taxon>
        <taxon>Magnoliopsida</taxon>
        <taxon>eudicotyledons</taxon>
        <taxon>Gunneridae</taxon>
        <taxon>Pentapetalae</taxon>
        <taxon>rosids</taxon>
        <taxon>malvids</taxon>
        <taxon>Brassicales</taxon>
        <taxon>Brassicaceae</taxon>
        <taxon>Isatideae</taxon>
        <taxon>Isatis</taxon>
    </lineage>
</organism>
<dbReference type="Pfam" id="PF00197">
    <property type="entry name" value="Kunitz_legume"/>
    <property type="match status" value="1"/>
</dbReference>